<name>A0AAD5MBM4_PARTN</name>
<keyword evidence="2" id="KW-1185">Reference proteome</keyword>
<sequence>MVELIGDLKMSASSDRLTTDCPHDEEVGNSKEYSFVSKVRLSLNLGMIKEIQIFSRTVLFFIQNLHEPDIIGFSKVTTERCRRLTALQVRCESSSIPVWDKLAHVRSWRSYCIDPLILVQLSSSLAKLHD</sequence>
<comment type="caution">
    <text evidence="1">The sequence shown here is derived from an EMBL/GenBank/DDBJ whole genome shotgun (WGS) entry which is preliminary data.</text>
</comment>
<accession>A0AAD5MBM4</accession>
<protein>
    <submittedName>
        <fullName evidence="1">Uncharacterized protein</fullName>
    </submittedName>
</protein>
<dbReference type="EMBL" id="JAHQIW010002515">
    <property type="protein sequence ID" value="KAJ1355605.1"/>
    <property type="molecule type" value="Genomic_DNA"/>
</dbReference>
<reference evidence="1" key="1">
    <citation type="submission" date="2021-06" db="EMBL/GenBank/DDBJ databases">
        <title>Parelaphostrongylus tenuis whole genome reference sequence.</title>
        <authorList>
            <person name="Garwood T.J."/>
            <person name="Larsen P.A."/>
            <person name="Fountain-Jones N.M."/>
            <person name="Garbe J.R."/>
            <person name="Macchietto M.G."/>
            <person name="Kania S.A."/>
            <person name="Gerhold R.W."/>
            <person name="Richards J.E."/>
            <person name="Wolf T.M."/>
        </authorList>
    </citation>
    <scope>NUCLEOTIDE SEQUENCE</scope>
    <source>
        <strain evidence="1">MNPRO001-30</strain>
        <tissue evidence="1">Meninges</tissue>
    </source>
</reference>
<dbReference type="Proteomes" id="UP001196413">
    <property type="component" value="Unassembled WGS sequence"/>
</dbReference>
<proteinExistence type="predicted"/>
<evidence type="ECO:0000313" key="2">
    <source>
        <dbReference type="Proteomes" id="UP001196413"/>
    </source>
</evidence>
<gene>
    <name evidence="1" type="ORF">KIN20_013070</name>
</gene>
<dbReference type="AlphaFoldDB" id="A0AAD5MBM4"/>
<organism evidence="1 2">
    <name type="scientific">Parelaphostrongylus tenuis</name>
    <name type="common">Meningeal worm</name>
    <dbReference type="NCBI Taxonomy" id="148309"/>
    <lineage>
        <taxon>Eukaryota</taxon>
        <taxon>Metazoa</taxon>
        <taxon>Ecdysozoa</taxon>
        <taxon>Nematoda</taxon>
        <taxon>Chromadorea</taxon>
        <taxon>Rhabditida</taxon>
        <taxon>Rhabditina</taxon>
        <taxon>Rhabditomorpha</taxon>
        <taxon>Strongyloidea</taxon>
        <taxon>Metastrongylidae</taxon>
        <taxon>Parelaphostrongylus</taxon>
    </lineage>
</organism>
<evidence type="ECO:0000313" key="1">
    <source>
        <dbReference type="EMBL" id="KAJ1355605.1"/>
    </source>
</evidence>